<reference evidence="6 7" key="1">
    <citation type="submission" date="2020-08" db="EMBL/GenBank/DDBJ databases">
        <title>Aphidius gifuensis genome sequencing and assembly.</title>
        <authorList>
            <person name="Du Z."/>
        </authorList>
    </citation>
    <scope>NUCLEOTIDE SEQUENCE [LARGE SCALE GENOMIC DNA]</scope>
    <source>
        <strain evidence="6">YNYX2018</strain>
        <tissue evidence="6">Adults</tissue>
    </source>
</reference>
<comment type="similarity">
    <text evidence="2 5">Belongs to the RRS1 family.</text>
</comment>
<dbReference type="GO" id="GO:0005634">
    <property type="term" value="C:nucleus"/>
    <property type="evidence" value="ECO:0007669"/>
    <property type="project" value="UniProtKB-SubCell"/>
</dbReference>
<accession>A0A835CU57</accession>
<dbReference type="GO" id="GO:0042254">
    <property type="term" value="P:ribosome biogenesis"/>
    <property type="evidence" value="ECO:0007669"/>
    <property type="project" value="UniProtKB-KW"/>
</dbReference>
<organism evidence="6 7">
    <name type="scientific">Aphidius gifuensis</name>
    <name type="common">Parasitoid wasp</name>
    <dbReference type="NCBI Taxonomy" id="684658"/>
    <lineage>
        <taxon>Eukaryota</taxon>
        <taxon>Metazoa</taxon>
        <taxon>Ecdysozoa</taxon>
        <taxon>Arthropoda</taxon>
        <taxon>Hexapoda</taxon>
        <taxon>Insecta</taxon>
        <taxon>Pterygota</taxon>
        <taxon>Neoptera</taxon>
        <taxon>Endopterygota</taxon>
        <taxon>Hymenoptera</taxon>
        <taxon>Apocrita</taxon>
        <taxon>Ichneumonoidea</taxon>
        <taxon>Braconidae</taxon>
        <taxon>Aphidiinae</taxon>
        <taxon>Aphidius</taxon>
    </lineage>
</organism>
<dbReference type="Proteomes" id="UP000639338">
    <property type="component" value="Unassembled WGS sequence"/>
</dbReference>
<keyword evidence="7" id="KW-1185">Reference proteome</keyword>
<dbReference type="Pfam" id="PF04939">
    <property type="entry name" value="RRS1"/>
    <property type="match status" value="1"/>
</dbReference>
<name>A0A835CU57_APHGI</name>
<evidence type="ECO:0000256" key="5">
    <source>
        <dbReference type="RuleBase" id="RU364132"/>
    </source>
</evidence>
<evidence type="ECO:0000256" key="3">
    <source>
        <dbReference type="ARBA" id="ARBA00022517"/>
    </source>
</evidence>
<proteinExistence type="inferred from homology"/>
<comment type="function">
    <text evidence="5">Involved in ribosomal large subunit assembly.</text>
</comment>
<keyword evidence="4 5" id="KW-0539">Nucleus</keyword>
<evidence type="ECO:0000256" key="4">
    <source>
        <dbReference type="ARBA" id="ARBA00023242"/>
    </source>
</evidence>
<keyword evidence="3 5" id="KW-0690">Ribosome biogenesis</keyword>
<dbReference type="InterPro" id="IPR007023">
    <property type="entry name" value="Ribosom_reg"/>
</dbReference>
<dbReference type="AlphaFoldDB" id="A0A835CU57"/>
<evidence type="ECO:0000256" key="2">
    <source>
        <dbReference type="ARBA" id="ARBA00010077"/>
    </source>
</evidence>
<comment type="caution">
    <text evidence="6">The sequence shown here is derived from an EMBL/GenBank/DDBJ whole genome shotgun (WGS) entry which is preliminary data.</text>
</comment>
<dbReference type="EMBL" id="JACMRX010000002">
    <property type="protein sequence ID" value="KAF7995779.1"/>
    <property type="molecule type" value="Genomic_DNA"/>
</dbReference>
<dbReference type="OrthoDB" id="28455at2759"/>
<protein>
    <recommendedName>
        <fullName evidence="5">Ribosome biogenesis regulatory protein</fullName>
    </recommendedName>
</protein>
<evidence type="ECO:0000256" key="1">
    <source>
        <dbReference type="ARBA" id="ARBA00004123"/>
    </source>
</evidence>
<evidence type="ECO:0000313" key="6">
    <source>
        <dbReference type="EMBL" id="KAF7995779.1"/>
    </source>
</evidence>
<evidence type="ECO:0000313" key="7">
    <source>
        <dbReference type="Proteomes" id="UP000639338"/>
    </source>
</evidence>
<comment type="subcellular location">
    <subcellularLocation>
        <location evidence="1 5">Nucleus</location>
    </subcellularLocation>
</comment>
<sequence length="228" mass="25897">MDTLINVVDVDKDVGNLSISNYNKIAVENLGENTENYLLSLNKDNTQLLINDIFSLETERKDNELIVKLPKICTSLPRARTMPKQKVPTKWQQFAKEKGIKNKKKPKLNWDEELTKWIPTFGYKKNAAEYQKNWVVELTTGDTPRETRLSSAKSEKIAKNELQRLRNLARAKKIAIPRVGLPATEFASGKQLAVAKTLARLSTASAGKFQNRLPKEKDANNLAKSWLF</sequence>
<gene>
    <name evidence="6" type="ORF">HCN44_006886</name>
</gene>